<gene>
    <name evidence="3" type="ORF">F3Y22_tig00110893pilonHSYRG01036</name>
</gene>
<evidence type="ECO:0000259" key="2">
    <source>
        <dbReference type="Pfam" id="PF12697"/>
    </source>
</evidence>
<dbReference type="PANTHER" id="PTHR45763:SF21">
    <property type="entry name" value="ALPHA_BETA-HYDROLASES SUPERFAMILY PROTEIN"/>
    <property type="match status" value="1"/>
</dbReference>
<sequence>MASDHMRKKVSAASARAHTRLKTPKSISFPAMIAPIAVALTVGLLGWAYQALKPPPPRICGSADGPPVTSPRIKLDDGRHLAYREAGVPREEAKYKIVVIHGFDSSKDLNLPTSQELIEELRIYFLFFDRAGYGDSDPNPSRSVKSEAYDVQELADKLQIGSKFYVIGISMGAYPVYSCLKYIPQRHAPQLVHACIISFYVSFPFNIVKLLAGASLVVPFVNYWWPRLPANLLKEGFSRLLAQDQWSFRVAHYTPWLFYWWMSQKWFPSLSMLAGNLTIFSPSDLEVLKKWSEAPSVGQEKIRQQGVYESLHRDIMVSYGKWEFDPSDLVNPFPNNEGSVHIWQGYEDKIIPFQVSRYISEKLPWIRYHEVPDAGHFLIFERKNCEVVIHELMKM</sequence>
<dbReference type="Pfam" id="PF12697">
    <property type="entry name" value="Abhydrolase_6"/>
    <property type="match status" value="1"/>
</dbReference>
<dbReference type="InterPro" id="IPR000073">
    <property type="entry name" value="AB_hydrolase_1"/>
</dbReference>
<keyword evidence="4" id="KW-1185">Reference proteome</keyword>
<protein>
    <submittedName>
        <fullName evidence="3">Catalytic</fullName>
    </submittedName>
</protein>
<reference evidence="3" key="1">
    <citation type="submission" date="2019-09" db="EMBL/GenBank/DDBJ databases">
        <title>Draft genome information of white flower Hibiscus syriacus.</title>
        <authorList>
            <person name="Kim Y.-M."/>
        </authorList>
    </citation>
    <scope>NUCLEOTIDE SEQUENCE [LARGE SCALE GENOMIC DNA]</scope>
    <source>
        <strain evidence="3">YM2019G1</strain>
    </source>
</reference>
<accession>A0A6A2ZI83</accession>
<dbReference type="AlphaFoldDB" id="A0A6A2ZI83"/>
<feature type="transmembrane region" description="Helical" evidence="1">
    <location>
        <begin position="29"/>
        <end position="49"/>
    </location>
</feature>
<name>A0A6A2ZI83_HIBSY</name>
<keyword evidence="1" id="KW-0472">Membrane</keyword>
<evidence type="ECO:0000256" key="1">
    <source>
        <dbReference type="SAM" id="Phobius"/>
    </source>
</evidence>
<dbReference type="InterPro" id="IPR029058">
    <property type="entry name" value="AB_hydrolase_fold"/>
</dbReference>
<comment type="caution">
    <text evidence="3">The sequence shown here is derived from an EMBL/GenBank/DDBJ whole genome shotgun (WGS) entry which is preliminary data.</text>
</comment>
<evidence type="ECO:0000313" key="4">
    <source>
        <dbReference type="Proteomes" id="UP000436088"/>
    </source>
</evidence>
<keyword evidence="1" id="KW-0812">Transmembrane</keyword>
<dbReference type="PANTHER" id="PTHR45763">
    <property type="entry name" value="HYDROLASE, ALPHA/BETA FOLD FAMILY PROTEIN, EXPRESSED-RELATED"/>
    <property type="match status" value="1"/>
</dbReference>
<proteinExistence type="predicted"/>
<organism evidence="3 4">
    <name type="scientific">Hibiscus syriacus</name>
    <name type="common">Rose of Sharon</name>
    <dbReference type="NCBI Taxonomy" id="106335"/>
    <lineage>
        <taxon>Eukaryota</taxon>
        <taxon>Viridiplantae</taxon>
        <taxon>Streptophyta</taxon>
        <taxon>Embryophyta</taxon>
        <taxon>Tracheophyta</taxon>
        <taxon>Spermatophyta</taxon>
        <taxon>Magnoliopsida</taxon>
        <taxon>eudicotyledons</taxon>
        <taxon>Gunneridae</taxon>
        <taxon>Pentapetalae</taxon>
        <taxon>rosids</taxon>
        <taxon>malvids</taxon>
        <taxon>Malvales</taxon>
        <taxon>Malvaceae</taxon>
        <taxon>Malvoideae</taxon>
        <taxon>Hibiscus</taxon>
    </lineage>
</organism>
<evidence type="ECO:0000313" key="3">
    <source>
        <dbReference type="EMBL" id="KAE8691059.1"/>
    </source>
</evidence>
<feature type="domain" description="AB hydrolase-1" evidence="2">
    <location>
        <begin position="97"/>
        <end position="382"/>
    </location>
</feature>
<dbReference type="Gene3D" id="3.40.50.1820">
    <property type="entry name" value="alpha/beta hydrolase"/>
    <property type="match status" value="1"/>
</dbReference>
<dbReference type="Proteomes" id="UP000436088">
    <property type="component" value="Unassembled WGS sequence"/>
</dbReference>
<keyword evidence="1" id="KW-1133">Transmembrane helix</keyword>
<dbReference type="EMBL" id="VEPZ02001150">
    <property type="protein sequence ID" value="KAE8691059.1"/>
    <property type="molecule type" value="Genomic_DNA"/>
</dbReference>
<dbReference type="SUPFAM" id="SSF53474">
    <property type="entry name" value="alpha/beta-Hydrolases"/>
    <property type="match status" value="1"/>
</dbReference>